<dbReference type="PANTHER" id="PTHR47197">
    <property type="entry name" value="PROTEIN NIRF"/>
    <property type="match status" value="1"/>
</dbReference>
<reference evidence="3 4" key="1">
    <citation type="journal article" date="2007" name="J. Bacteriol.">
        <title>Genome sequence analysis of the emerging human pathogenic acetic acid bacterium Granulibacter bethesdensis.</title>
        <authorList>
            <person name="Greenberg D.E."/>
            <person name="Porcella S.F."/>
            <person name="Zelazny A.M."/>
            <person name="Virtaneva K."/>
            <person name="Sturdevant D.E."/>
            <person name="Kupko J.J.III."/>
            <person name="Barbian K.D."/>
            <person name="Babar A."/>
            <person name="Dorward D.W."/>
            <person name="Holland S.M."/>
        </authorList>
    </citation>
    <scope>NUCLEOTIDE SEQUENCE [LARGE SCALE GENOMIC DNA]</scope>
    <source>
        <strain evidence="4">ATCC BAA-1260 / CGDNIH1</strain>
    </source>
</reference>
<name>Q0BS99_GRABC</name>
<gene>
    <name evidence="3" type="ordered locus">GbCGDNIH1_1405</name>
</gene>
<evidence type="ECO:0000259" key="2">
    <source>
        <dbReference type="Pfam" id="PF21783"/>
    </source>
</evidence>
<sequence length="346" mass="37623">MYLLALVSDPSILDGFMILRLARFFLLIGLTLPGAVSHPSTAQAEGLAFVINSNDATISLIDITSRQEVKRIPVLREPHHMALTPDEKSLLVGDTAGNTMFFLDPLTGAEQKRIVFSDPYQIQFSPDGRWLVSAALARDQIDIYDGHSFKLLHRIQAPSMPSHINFTPDSKVAFVSLQKTSKVVAFSPETGKILWEQKSGRTPAGVLYLNGKLLVGDMGEDTIAVMDPVTGKLERKIRTGKGAHNLFLSPDGKVLYVCNRVGGTISLLDPATLTVKKEFAIPGGPDDLDFAPDGSIWATRRWAHTVAIINPKDGSFTTIPTGRSPHGIWLNTHLAAPVRAASTRAP</sequence>
<dbReference type="STRING" id="391165.GbCGDNIH1_1405"/>
<accession>Q0BS99</accession>
<dbReference type="Gene3D" id="2.130.10.10">
    <property type="entry name" value="YVTN repeat-like/Quinoprotein amine dehydrogenase"/>
    <property type="match status" value="2"/>
</dbReference>
<evidence type="ECO:0000313" key="4">
    <source>
        <dbReference type="Proteomes" id="UP000001963"/>
    </source>
</evidence>
<organism evidence="3 4">
    <name type="scientific">Granulibacter bethesdensis (strain ATCC BAA-1260 / CGDNIH1)</name>
    <dbReference type="NCBI Taxonomy" id="391165"/>
    <lineage>
        <taxon>Bacteria</taxon>
        <taxon>Pseudomonadati</taxon>
        <taxon>Pseudomonadota</taxon>
        <taxon>Alphaproteobacteria</taxon>
        <taxon>Acetobacterales</taxon>
        <taxon>Acetobacteraceae</taxon>
        <taxon>Granulibacter</taxon>
    </lineage>
</organism>
<keyword evidence="1" id="KW-0732">Signal</keyword>
<dbReference type="KEGG" id="gbe:GbCGDNIH1_1405"/>
<feature type="domain" description="YNCE-like beta-propeller" evidence="2">
    <location>
        <begin position="44"/>
        <end position="333"/>
    </location>
</feature>
<evidence type="ECO:0000256" key="1">
    <source>
        <dbReference type="ARBA" id="ARBA00022729"/>
    </source>
</evidence>
<dbReference type="EMBL" id="CP000394">
    <property type="protein sequence ID" value="ABI62303.1"/>
    <property type="molecule type" value="Genomic_DNA"/>
</dbReference>
<dbReference type="InterPro" id="IPR051200">
    <property type="entry name" value="Host-pathogen_enzymatic-act"/>
</dbReference>
<dbReference type="PANTHER" id="PTHR47197:SF3">
    <property type="entry name" value="DIHYDRO-HEME D1 DEHYDROGENASE"/>
    <property type="match status" value="1"/>
</dbReference>
<evidence type="ECO:0000313" key="3">
    <source>
        <dbReference type="EMBL" id="ABI62303.1"/>
    </source>
</evidence>
<dbReference type="InterPro" id="IPR015943">
    <property type="entry name" value="WD40/YVTN_repeat-like_dom_sf"/>
</dbReference>
<protein>
    <submittedName>
        <fullName evidence="3">PGRS-subfamily of Gly-rich protein</fullName>
    </submittedName>
</protein>
<dbReference type="InterPro" id="IPR011045">
    <property type="entry name" value="N2O_reductase_N"/>
</dbReference>
<dbReference type="eggNOG" id="COG3391">
    <property type="taxonomic scope" value="Bacteria"/>
</dbReference>
<dbReference type="SUPFAM" id="SSF50974">
    <property type="entry name" value="Nitrous oxide reductase, N-terminal domain"/>
    <property type="match status" value="1"/>
</dbReference>
<proteinExistence type="predicted"/>
<dbReference type="AlphaFoldDB" id="Q0BS99"/>
<dbReference type="Proteomes" id="UP000001963">
    <property type="component" value="Chromosome"/>
</dbReference>
<dbReference type="HOGENOM" id="CLU_009318_2_2_5"/>
<dbReference type="Pfam" id="PF21783">
    <property type="entry name" value="YNCE"/>
    <property type="match status" value="1"/>
</dbReference>
<dbReference type="InterPro" id="IPR048433">
    <property type="entry name" value="YNCE-like_beta-prop"/>
</dbReference>
<keyword evidence="4" id="KW-1185">Reference proteome</keyword>